<keyword evidence="1" id="KW-0560">Oxidoreductase</keyword>
<evidence type="ECO:0000313" key="2">
    <source>
        <dbReference type="Proteomes" id="UP001606210"/>
    </source>
</evidence>
<protein>
    <submittedName>
        <fullName evidence="1">Phytanoyl-CoA dioxygenase family protein</fullName>
    </submittedName>
</protein>
<dbReference type="EMBL" id="JBIGHV010000001">
    <property type="protein sequence ID" value="MFG6428453.1"/>
    <property type="molecule type" value="Genomic_DNA"/>
</dbReference>
<name>A0ABW7EZJ1_9BURK</name>
<gene>
    <name evidence="1" type="ORF">ACG00Y_00930</name>
</gene>
<evidence type="ECO:0000313" key="1">
    <source>
        <dbReference type="EMBL" id="MFG6428453.1"/>
    </source>
</evidence>
<dbReference type="Gene3D" id="2.60.120.620">
    <property type="entry name" value="q2cbj1_9rhob like domain"/>
    <property type="match status" value="1"/>
</dbReference>
<accession>A0ABW7EZJ1</accession>
<reference evidence="1 2" key="1">
    <citation type="submission" date="2024-08" db="EMBL/GenBank/DDBJ databases">
        <authorList>
            <person name="Lu H."/>
        </authorList>
    </citation>
    <scope>NUCLEOTIDE SEQUENCE [LARGE SCALE GENOMIC DNA]</scope>
    <source>
        <strain evidence="1 2">LYH14W</strain>
    </source>
</reference>
<comment type="caution">
    <text evidence="1">The sequence shown here is derived from an EMBL/GenBank/DDBJ whole genome shotgun (WGS) entry which is preliminary data.</text>
</comment>
<dbReference type="Pfam" id="PF05721">
    <property type="entry name" value="PhyH"/>
    <property type="match status" value="1"/>
</dbReference>
<dbReference type="Proteomes" id="UP001606210">
    <property type="component" value="Unassembled WGS sequence"/>
</dbReference>
<keyword evidence="1" id="KW-0223">Dioxygenase</keyword>
<dbReference type="InterPro" id="IPR008775">
    <property type="entry name" value="Phytyl_CoA_dOase-like"/>
</dbReference>
<sequence length="224" mass="24378">MPVLNDDALPEGFRLLPGLLALERRQGLIAELATLPPGAAGQRELLEQPWCQVLSRWLQALPQLRGVLPADAVAVQCTLFEKSPDRNWLVAPHQDLAIPVAERIEHAALTAWSIKGGRHFVLAPAEVLAQMVALRLHLDNATQADGGLRFVPGSHRRGVLSEADAAQCRGRVGEVAVDARAGDGLLMRPLVLHASSKASASGRRRVLHFLFGPRQLPLGLRWAW</sequence>
<proteinExistence type="predicted"/>
<dbReference type="SUPFAM" id="SSF51197">
    <property type="entry name" value="Clavaminate synthase-like"/>
    <property type="match status" value="1"/>
</dbReference>
<dbReference type="RefSeq" id="WP_394475382.1">
    <property type="nucleotide sequence ID" value="NZ_JBIGHV010000001.1"/>
</dbReference>
<keyword evidence="2" id="KW-1185">Reference proteome</keyword>
<dbReference type="GO" id="GO:0051213">
    <property type="term" value="F:dioxygenase activity"/>
    <property type="evidence" value="ECO:0007669"/>
    <property type="project" value="UniProtKB-KW"/>
</dbReference>
<organism evidence="1 2">
    <name type="scientific">Pelomonas parva</name>
    <dbReference type="NCBI Taxonomy" id="3299032"/>
    <lineage>
        <taxon>Bacteria</taxon>
        <taxon>Pseudomonadati</taxon>
        <taxon>Pseudomonadota</taxon>
        <taxon>Betaproteobacteria</taxon>
        <taxon>Burkholderiales</taxon>
        <taxon>Sphaerotilaceae</taxon>
        <taxon>Roseateles</taxon>
    </lineage>
</organism>